<organism evidence="2 3">
    <name type="scientific">Candidatus Naiadarchaeum limnaeum</name>
    <dbReference type="NCBI Taxonomy" id="2756139"/>
    <lineage>
        <taxon>Archaea</taxon>
        <taxon>Candidatus Undinarchaeota</taxon>
        <taxon>Candidatus Undinarchaeia</taxon>
        <taxon>Candidatus Naiadarchaeales</taxon>
        <taxon>Candidatus Naiadarchaeaceae</taxon>
        <taxon>Candidatus Naiadarchaeum</taxon>
    </lineage>
</organism>
<evidence type="ECO:0000313" key="3">
    <source>
        <dbReference type="Proteomes" id="UP000646946"/>
    </source>
</evidence>
<sequence length="1084" mass="117194">MLIQRKFLRIIVLVIIYIMVSAQQTFAVREIFYQVLYESPGNLDGATGNIGGGQWGASGTNACTGGQSARNPGNTVGVEQLNKQVFNASAGPGPAGKGNDTFGWQVIYVNLTAAAGRGNALEAGEFLDIALQVNNTRALIANTTSSTCTNFHYNATQNASNAGNFSLHYRHFSGTNNEDGIVDNVNVSGVPARFSWNSTTITILVNAGTGPKSSELRLNASGNHTVVDLIEDIFSNGTEITSDNNTSISINGSTWPNGFPDGISGAVWEQFYNTMFTCNATAATPEGIYQTTYNVSSQQNLTGDQSLTVKCDVRQPPPNVTGFTAFQVKQIDGQQNQSNKILNSSETNITVDVRTSITGNQTADVVAEIFSYNGSFYGNFTMTNNTSLGLPNPTGNPNLYNLTRRFDVSASKNEPFGNYTVRIHANDTNGWINSSEKGTFAVYINSTFLSHEIGIDGDFPNNKEWHNVTGIFDNQVDTLSKKKNQFFRPNTTLTELGTVDFPELAFDWQYNNTNTSTNISIARQNYTFRVYKNPMNEVVLHTTLNGSIEGAIPLGAFGVDIFNYSKSEWYTWIDLSGITQDIKTFSTKITRAEGLISNDGNITVHYNATLSGLRIDVYDLYAEAIGRNYTFEGVTNPSLSHNATTFSAGLSGCPAKYCEGTELSTASYRKLELDDNVYFPDARGGPSTSGGLNYHFFINENTSRISRVYAFIKGNASSDITWSVFNMTQGPGGAWEEIGTLTTGLEQSNLAIFDAPWHVIDNATGDGNKRGIHFRVQVTGGGAGATTYTVDYVTVQLNLSEEPAYDIKNVSIANNLSNISFRMDMKGNLIEEDPTRYYRVWMGNSLTGTGESVATNNNENLPFGASQTGSLIEYIMNGSCTTYNISGGSFIPIGSCISGHGGGRLELSTTLNELGLFNNSPINVSFETGDSVDRLDLGPDYGSFINYTVFKGKELGLICTIDHNLTDPVGTFAFGIGGNLNLPPYSVSDERDVRFTNDGSTGGDVDAQGTNYDGPDGPGSLGVNNTSVANVSQQVYLPLTPNLQRIYTGLSGGGSFIDVAHKANVPIAQKEGFYNQNITYLIAC</sequence>
<comment type="caution">
    <text evidence="2">The sequence shown here is derived from an EMBL/GenBank/DDBJ whole genome shotgun (WGS) entry which is preliminary data.</text>
</comment>
<gene>
    <name evidence="2" type="ORF">H1016_05675</name>
</gene>
<proteinExistence type="predicted"/>
<dbReference type="Proteomes" id="UP000646946">
    <property type="component" value="Unassembled WGS sequence"/>
</dbReference>
<keyword evidence="1" id="KW-0472">Membrane</keyword>
<evidence type="ECO:0000313" key="2">
    <source>
        <dbReference type="EMBL" id="HIK00993.1"/>
    </source>
</evidence>
<reference evidence="2 3" key="1">
    <citation type="journal article" name="Nat. Commun.">
        <title>Undinarchaeota illuminate DPANN phylogeny and the impact of gene transfer on archaeal evolution.</title>
        <authorList>
            <person name="Dombrowski N."/>
            <person name="Williams T.A."/>
            <person name="Sun J."/>
            <person name="Woodcroft B.J."/>
            <person name="Lee J.H."/>
            <person name="Minh B.Q."/>
            <person name="Rinke C."/>
            <person name="Spang A."/>
        </authorList>
    </citation>
    <scope>NUCLEOTIDE SEQUENCE [LARGE SCALE GENOMIC DNA]</scope>
    <source>
        <strain evidence="2">MAG_bin1129</strain>
    </source>
</reference>
<keyword evidence="1" id="KW-1133">Transmembrane helix</keyword>
<name>A0A832V2A2_9ARCH</name>
<feature type="transmembrane region" description="Helical" evidence="1">
    <location>
        <begin position="7"/>
        <end position="26"/>
    </location>
</feature>
<evidence type="ECO:0000256" key="1">
    <source>
        <dbReference type="SAM" id="Phobius"/>
    </source>
</evidence>
<keyword evidence="3" id="KW-1185">Reference proteome</keyword>
<dbReference type="EMBL" id="DVAB01000051">
    <property type="protein sequence ID" value="HIK00993.1"/>
    <property type="molecule type" value="Genomic_DNA"/>
</dbReference>
<accession>A0A832V2A2</accession>
<dbReference type="AlphaFoldDB" id="A0A832V2A2"/>
<protein>
    <submittedName>
        <fullName evidence="2">Uncharacterized protein</fullName>
    </submittedName>
</protein>
<keyword evidence="1" id="KW-0812">Transmembrane</keyword>